<feature type="domain" description="YEATS" evidence="4">
    <location>
        <begin position="1"/>
        <end position="136"/>
    </location>
</feature>
<reference evidence="5 6" key="1">
    <citation type="submission" date="2016-07" db="EMBL/GenBank/DDBJ databases">
        <title>Pervasive Adenine N6-methylation of Active Genes in Fungi.</title>
        <authorList>
            <consortium name="DOE Joint Genome Institute"/>
            <person name="Mondo S.J."/>
            <person name="Dannebaum R.O."/>
            <person name="Kuo R.C."/>
            <person name="Labutti K."/>
            <person name="Haridas S."/>
            <person name="Kuo A."/>
            <person name="Salamov A."/>
            <person name="Ahrendt S.R."/>
            <person name="Lipzen A."/>
            <person name="Sullivan W."/>
            <person name="Andreopoulos W.B."/>
            <person name="Clum A."/>
            <person name="Lindquist E."/>
            <person name="Daum C."/>
            <person name="Ramamoorthy G.K."/>
            <person name="Gryganskyi A."/>
            <person name="Culley D."/>
            <person name="Magnuson J.K."/>
            <person name="James T.Y."/>
            <person name="O'Malley M.A."/>
            <person name="Stajich J.E."/>
            <person name="Spatafora J.W."/>
            <person name="Visel A."/>
            <person name="Grigoriev I.V."/>
        </authorList>
    </citation>
    <scope>NUCLEOTIDE SEQUENCE [LARGE SCALE GENOMIC DNA]</scope>
    <source>
        <strain evidence="5 6">NRRL 1336</strain>
    </source>
</reference>
<evidence type="ECO:0000256" key="2">
    <source>
        <dbReference type="PROSITE-ProRule" id="PRU00376"/>
    </source>
</evidence>
<feature type="compositionally biased region" description="Polar residues" evidence="3">
    <location>
        <begin position="198"/>
        <end position="227"/>
    </location>
</feature>
<dbReference type="GO" id="GO:0006355">
    <property type="term" value="P:regulation of DNA-templated transcription"/>
    <property type="evidence" value="ECO:0007669"/>
    <property type="project" value="InterPro"/>
</dbReference>
<sequence>MVDTSLDIKIACHSSVISGAAAIDGHPWRNWKLRLVAMEGGKEHKGKLTHVLDRVEYILHPTFENPRRVATCEPYMLQEKGWGEFDLRIVLYFVDNLVPPEVISFDLNFRTSSYSVIHKRPFPDAPAEFISILSKPTPQSTTLGSNKRSSPSLGGRLINSNNNNISSNNNSDSYHQAAVGSAPVLAAGPSFSPASSAYTSLHSGLPSSSVPAHEPASQQSPLDSSTLQKEDRPKRSRYGRSSGTTVAGGALSSSSSSSFSSNSMNNDSMAFNKTSGKRKDGLLTDDIYSEQDLEQVHPIHRAKLEPATRQAWGLPPNLDMIELAARLSRMNDDQVDEFQSIIQHAMHKDMTIEETEGNIRGRE</sequence>
<dbReference type="GO" id="GO:0000785">
    <property type="term" value="C:chromatin"/>
    <property type="evidence" value="ECO:0007669"/>
    <property type="project" value="UniProtKB-ARBA"/>
</dbReference>
<dbReference type="STRING" id="90262.A0A1X2INN3"/>
<feature type="region of interest" description="Disordered" evidence="3">
    <location>
        <begin position="136"/>
        <end position="174"/>
    </location>
</feature>
<evidence type="ECO:0000256" key="3">
    <source>
        <dbReference type="SAM" id="MobiDB-lite"/>
    </source>
</evidence>
<feature type="compositionally biased region" description="Low complexity" evidence="3">
    <location>
        <begin position="252"/>
        <end position="265"/>
    </location>
</feature>
<evidence type="ECO:0000313" key="5">
    <source>
        <dbReference type="EMBL" id="ORZ19620.1"/>
    </source>
</evidence>
<dbReference type="Pfam" id="PF03366">
    <property type="entry name" value="YEATS"/>
    <property type="match status" value="1"/>
</dbReference>
<dbReference type="CDD" id="cd16905">
    <property type="entry name" value="YEATS_Taf14_like"/>
    <property type="match status" value="1"/>
</dbReference>
<feature type="region of interest" description="Disordered" evidence="3">
    <location>
        <begin position="196"/>
        <end position="265"/>
    </location>
</feature>
<evidence type="ECO:0000256" key="1">
    <source>
        <dbReference type="ARBA" id="ARBA00023242"/>
    </source>
</evidence>
<evidence type="ECO:0000259" key="4">
    <source>
        <dbReference type="PROSITE" id="PS51037"/>
    </source>
</evidence>
<dbReference type="Proteomes" id="UP000193560">
    <property type="component" value="Unassembled WGS sequence"/>
</dbReference>
<dbReference type="Gene3D" id="2.60.40.1970">
    <property type="entry name" value="YEATS domain"/>
    <property type="match status" value="1"/>
</dbReference>
<name>A0A1X2INN3_9FUNG</name>
<dbReference type="GO" id="GO:0005634">
    <property type="term" value="C:nucleus"/>
    <property type="evidence" value="ECO:0007669"/>
    <property type="project" value="UniProtKB-SubCell"/>
</dbReference>
<comment type="subcellular location">
    <subcellularLocation>
        <location evidence="2">Nucleus</location>
    </subcellularLocation>
</comment>
<dbReference type="PANTHER" id="PTHR23195">
    <property type="entry name" value="YEATS DOMAIN"/>
    <property type="match status" value="1"/>
</dbReference>
<gene>
    <name evidence="5" type="ORF">BCR42DRAFT_410130</name>
</gene>
<dbReference type="InterPro" id="IPR005033">
    <property type="entry name" value="YEATS"/>
</dbReference>
<evidence type="ECO:0000313" key="6">
    <source>
        <dbReference type="Proteomes" id="UP000193560"/>
    </source>
</evidence>
<dbReference type="PROSITE" id="PS51037">
    <property type="entry name" value="YEATS"/>
    <property type="match status" value="1"/>
</dbReference>
<dbReference type="OrthoDB" id="1741717at2759"/>
<keyword evidence="1 2" id="KW-0539">Nucleus</keyword>
<comment type="caution">
    <text evidence="5">The sequence shown here is derived from an EMBL/GenBank/DDBJ whole genome shotgun (WGS) entry which is preliminary data.</text>
</comment>
<keyword evidence="6" id="KW-1185">Reference proteome</keyword>
<organism evidence="5 6">
    <name type="scientific">Absidia repens</name>
    <dbReference type="NCBI Taxonomy" id="90262"/>
    <lineage>
        <taxon>Eukaryota</taxon>
        <taxon>Fungi</taxon>
        <taxon>Fungi incertae sedis</taxon>
        <taxon>Mucoromycota</taxon>
        <taxon>Mucoromycotina</taxon>
        <taxon>Mucoromycetes</taxon>
        <taxon>Mucorales</taxon>
        <taxon>Cunninghamellaceae</taxon>
        <taxon>Absidia</taxon>
    </lineage>
</organism>
<accession>A0A1X2INN3</accession>
<feature type="compositionally biased region" description="Low complexity" evidence="3">
    <location>
        <begin position="158"/>
        <end position="171"/>
    </location>
</feature>
<proteinExistence type="predicted"/>
<dbReference type="AlphaFoldDB" id="A0A1X2INN3"/>
<dbReference type="InterPro" id="IPR055129">
    <property type="entry name" value="YEATS_dom"/>
</dbReference>
<feature type="compositionally biased region" description="Polar residues" evidence="3">
    <location>
        <begin position="136"/>
        <end position="152"/>
    </location>
</feature>
<dbReference type="InterPro" id="IPR038704">
    <property type="entry name" value="YEAST_sf"/>
</dbReference>
<dbReference type="EMBL" id="MCGE01000007">
    <property type="protein sequence ID" value="ORZ19620.1"/>
    <property type="molecule type" value="Genomic_DNA"/>
</dbReference>
<protein>
    <submittedName>
        <fullName evidence="5">Yeats family-domain-containing protein</fullName>
    </submittedName>
</protein>